<feature type="domain" description="Glycosyltransferase 2-like" evidence="1">
    <location>
        <begin position="28"/>
        <end position="185"/>
    </location>
</feature>
<name>A0A6N8J916_9BACT</name>
<gene>
    <name evidence="2" type="ORF">GO495_08405</name>
</gene>
<dbReference type="GO" id="GO:0006487">
    <property type="term" value="P:protein N-linked glycosylation"/>
    <property type="evidence" value="ECO:0007669"/>
    <property type="project" value="TreeGrafter"/>
</dbReference>
<evidence type="ECO:0000313" key="3">
    <source>
        <dbReference type="Proteomes" id="UP000468388"/>
    </source>
</evidence>
<dbReference type="InterPro" id="IPR001173">
    <property type="entry name" value="Glyco_trans_2-like"/>
</dbReference>
<accession>A0A6N8J916</accession>
<evidence type="ECO:0000313" key="2">
    <source>
        <dbReference type="EMBL" id="MVT40602.1"/>
    </source>
</evidence>
<comment type="caution">
    <text evidence="2">The sequence shown here is derived from an EMBL/GenBank/DDBJ whole genome shotgun (WGS) entry which is preliminary data.</text>
</comment>
<dbReference type="AlphaFoldDB" id="A0A6N8J916"/>
<dbReference type="RefSeq" id="WP_157299270.1">
    <property type="nucleotide sequence ID" value="NZ_BAAAZB010000010.1"/>
</dbReference>
<keyword evidence="3" id="KW-1185">Reference proteome</keyword>
<dbReference type="OrthoDB" id="952827at2"/>
<organism evidence="2 3">
    <name type="scientific">Chitinophaga oryziterrae</name>
    <dbReference type="NCBI Taxonomy" id="1031224"/>
    <lineage>
        <taxon>Bacteria</taxon>
        <taxon>Pseudomonadati</taxon>
        <taxon>Bacteroidota</taxon>
        <taxon>Chitinophagia</taxon>
        <taxon>Chitinophagales</taxon>
        <taxon>Chitinophagaceae</taxon>
        <taxon>Chitinophaga</taxon>
    </lineage>
</organism>
<dbReference type="EMBL" id="WRXO01000002">
    <property type="protein sequence ID" value="MVT40602.1"/>
    <property type="molecule type" value="Genomic_DNA"/>
</dbReference>
<proteinExistence type="predicted"/>
<dbReference type="Gene3D" id="3.90.550.10">
    <property type="entry name" value="Spore Coat Polysaccharide Biosynthesis Protein SpsA, Chain A"/>
    <property type="match status" value="1"/>
</dbReference>
<protein>
    <submittedName>
        <fullName evidence="2">Glycosyltransferase</fullName>
    </submittedName>
</protein>
<sequence>MSEQLFIKHVTVGTKPRYKQVMTSGFDLILPCFNPPEGWVKTLEHHFTELVNIMENVPVQLIVVNDGSVRNFGPVEITALRKAIPDIIIVDNLVNRGKGYAVREGVRRGWYDFQIYTDLDFPFGTTVLKQVYMQLIEGADIVAGERGKLYLEVLPMKRKIVTLISRILNRHILGLKVGDAQAGLKGVNYNGRQLLLATQIDGFLYDSEFIHKASKLSGLNITAVDITCRPEINFSSFGLRLLCRELLNYISILKSK</sequence>
<evidence type="ECO:0000259" key="1">
    <source>
        <dbReference type="Pfam" id="PF00535"/>
    </source>
</evidence>
<dbReference type="PANTHER" id="PTHR10859">
    <property type="entry name" value="GLYCOSYL TRANSFERASE"/>
    <property type="match status" value="1"/>
</dbReference>
<dbReference type="SUPFAM" id="SSF53448">
    <property type="entry name" value="Nucleotide-diphospho-sugar transferases"/>
    <property type="match status" value="1"/>
</dbReference>
<dbReference type="GO" id="GO:0016740">
    <property type="term" value="F:transferase activity"/>
    <property type="evidence" value="ECO:0007669"/>
    <property type="project" value="UniProtKB-KW"/>
</dbReference>
<dbReference type="Proteomes" id="UP000468388">
    <property type="component" value="Unassembled WGS sequence"/>
</dbReference>
<dbReference type="PANTHER" id="PTHR10859:SF91">
    <property type="entry name" value="DOLICHYL-PHOSPHATE BETA-GLUCOSYLTRANSFERASE"/>
    <property type="match status" value="1"/>
</dbReference>
<dbReference type="Pfam" id="PF00535">
    <property type="entry name" value="Glycos_transf_2"/>
    <property type="match status" value="1"/>
</dbReference>
<dbReference type="InterPro" id="IPR029044">
    <property type="entry name" value="Nucleotide-diphossugar_trans"/>
</dbReference>
<reference evidence="2 3" key="1">
    <citation type="submission" date="2019-12" db="EMBL/GenBank/DDBJ databases">
        <title>The draft genomic sequence of strain Chitinophaga oryziterrae JCM 16595.</title>
        <authorList>
            <person name="Zhang X."/>
        </authorList>
    </citation>
    <scope>NUCLEOTIDE SEQUENCE [LARGE SCALE GENOMIC DNA]</scope>
    <source>
        <strain evidence="2 3">JCM 16595</strain>
    </source>
</reference>
<keyword evidence="2" id="KW-0808">Transferase</keyword>